<evidence type="ECO:0000313" key="3">
    <source>
        <dbReference type="Proteomes" id="UP001358417"/>
    </source>
</evidence>
<organism evidence="2 3">
    <name type="scientific">Exophiala bonariae</name>
    <dbReference type="NCBI Taxonomy" id="1690606"/>
    <lineage>
        <taxon>Eukaryota</taxon>
        <taxon>Fungi</taxon>
        <taxon>Dikarya</taxon>
        <taxon>Ascomycota</taxon>
        <taxon>Pezizomycotina</taxon>
        <taxon>Eurotiomycetes</taxon>
        <taxon>Chaetothyriomycetidae</taxon>
        <taxon>Chaetothyriales</taxon>
        <taxon>Herpotrichiellaceae</taxon>
        <taxon>Exophiala</taxon>
    </lineage>
</organism>
<protein>
    <submittedName>
        <fullName evidence="2">Uncharacterized protein</fullName>
    </submittedName>
</protein>
<dbReference type="RefSeq" id="XP_064712185.1">
    <property type="nucleotide sequence ID" value="XM_064844325.1"/>
</dbReference>
<evidence type="ECO:0000313" key="2">
    <source>
        <dbReference type="EMBL" id="KAK5064861.1"/>
    </source>
</evidence>
<dbReference type="EMBL" id="JAVRRD010000001">
    <property type="protein sequence ID" value="KAK5064861.1"/>
    <property type="molecule type" value="Genomic_DNA"/>
</dbReference>
<dbReference type="AlphaFoldDB" id="A0AAV9NSD5"/>
<dbReference type="Proteomes" id="UP001358417">
    <property type="component" value="Unassembled WGS sequence"/>
</dbReference>
<proteinExistence type="predicted"/>
<accession>A0AAV9NSD5</accession>
<comment type="caution">
    <text evidence="2">The sequence shown here is derived from an EMBL/GenBank/DDBJ whole genome shotgun (WGS) entry which is preliminary data.</text>
</comment>
<dbReference type="GeneID" id="89968917"/>
<gene>
    <name evidence="2" type="ORF">LTR84_000695</name>
</gene>
<sequence length="242" mass="28025">MGLTSWIMLVIIAIASAASEAPSTTKMLPTKTTIPTMSTVTIPPTLIARKYITLYTTPSTVHDFPDVMTVKPFPIVKIDHSDLKIKPKWRKFNPDVFLKHTCPREALVALANWRLFCDVPLKPIECWTRAPTINRCCGKWVKTNSTFYEKYPSWGGIYNKGTKEWEPDLNNKDHPGEREIIMPYPEDYNMVDDICRNWKFDDGKQWMHFTQHYGEYGIHEVTEYKRLVKWVPKDTPTPSQTG</sequence>
<keyword evidence="1" id="KW-0732">Signal</keyword>
<evidence type="ECO:0000256" key="1">
    <source>
        <dbReference type="SAM" id="SignalP"/>
    </source>
</evidence>
<reference evidence="2 3" key="1">
    <citation type="submission" date="2023-08" db="EMBL/GenBank/DDBJ databases">
        <title>Black Yeasts Isolated from many extreme environments.</title>
        <authorList>
            <person name="Coleine C."/>
            <person name="Stajich J.E."/>
            <person name="Selbmann L."/>
        </authorList>
    </citation>
    <scope>NUCLEOTIDE SEQUENCE [LARGE SCALE GENOMIC DNA]</scope>
    <source>
        <strain evidence="2 3">CCFEE 5792</strain>
    </source>
</reference>
<name>A0AAV9NSD5_9EURO</name>
<keyword evidence="3" id="KW-1185">Reference proteome</keyword>
<feature type="chain" id="PRO_5043575224" evidence="1">
    <location>
        <begin position="18"/>
        <end position="242"/>
    </location>
</feature>
<feature type="signal peptide" evidence="1">
    <location>
        <begin position="1"/>
        <end position="17"/>
    </location>
</feature>